<feature type="transmembrane region" description="Helical" evidence="1">
    <location>
        <begin position="30"/>
        <end position="46"/>
    </location>
</feature>
<keyword evidence="1" id="KW-0812">Transmembrane</keyword>
<reference evidence="2" key="1">
    <citation type="submission" date="2020-05" db="EMBL/GenBank/DDBJ databases">
        <authorList>
            <person name="Chiriac C."/>
            <person name="Salcher M."/>
            <person name="Ghai R."/>
            <person name="Kavagutti S V."/>
        </authorList>
    </citation>
    <scope>NUCLEOTIDE SEQUENCE</scope>
</reference>
<gene>
    <name evidence="2" type="ORF">UFOVP211_17</name>
</gene>
<evidence type="ECO:0000256" key="1">
    <source>
        <dbReference type="SAM" id="Phobius"/>
    </source>
</evidence>
<organism evidence="2">
    <name type="scientific">uncultured Caudovirales phage</name>
    <dbReference type="NCBI Taxonomy" id="2100421"/>
    <lineage>
        <taxon>Viruses</taxon>
        <taxon>Duplodnaviria</taxon>
        <taxon>Heunggongvirae</taxon>
        <taxon>Uroviricota</taxon>
        <taxon>Caudoviricetes</taxon>
        <taxon>Peduoviridae</taxon>
        <taxon>Maltschvirus</taxon>
        <taxon>Maltschvirus maltsch</taxon>
    </lineage>
</organism>
<evidence type="ECO:0000313" key="2">
    <source>
        <dbReference type="EMBL" id="CAB5218442.1"/>
    </source>
</evidence>
<sequence>MIQVINNVYIFVETIKNKTMKHLTPLGQKLVYAIFCSVIIYGLYLTKDINV</sequence>
<proteinExistence type="predicted"/>
<accession>A0A6J7WNZ7</accession>
<keyword evidence="1" id="KW-1133">Transmembrane helix</keyword>
<keyword evidence="1" id="KW-0472">Membrane</keyword>
<protein>
    <submittedName>
        <fullName evidence="2">Uncharacterized protein</fullName>
    </submittedName>
</protein>
<dbReference type="EMBL" id="LR798262">
    <property type="protein sequence ID" value="CAB5218442.1"/>
    <property type="molecule type" value="Genomic_DNA"/>
</dbReference>
<name>A0A6J7WNZ7_9CAUD</name>